<protein>
    <submittedName>
        <fullName evidence="1">Uncharacterized protein</fullName>
    </submittedName>
</protein>
<reference evidence="1" key="1">
    <citation type="submission" date="2022-12" db="EMBL/GenBank/DDBJ databases">
        <title>Polyphasic identification of a Novel Hot-Spring Cyanobacterium Ocullathermofonsia sinensis gen nov. sp. nov. and Genomic Insights on its Adaptations to the Thermal Habitat.</title>
        <authorList>
            <person name="Daroch M."/>
            <person name="Tang J."/>
            <person name="Jiang Y."/>
        </authorList>
    </citation>
    <scope>NUCLEOTIDE SEQUENCE</scope>
    <source>
        <strain evidence="1">PKUAC-SCTA174</strain>
    </source>
</reference>
<keyword evidence="2" id="KW-1185">Reference proteome</keyword>
<name>A0A9E8ZB45_9CYAN</name>
<organism evidence="1 2">
    <name type="scientific">Thermocoleostomius sinensis A174</name>
    <dbReference type="NCBI Taxonomy" id="2016057"/>
    <lineage>
        <taxon>Bacteria</taxon>
        <taxon>Bacillati</taxon>
        <taxon>Cyanobacteriota</taxon>
        <taxon>Cyanophyceae</taxon>
        <taxon>Oculatellales</taxon>
        <taxon>Oculatellaceae</taxon>
        <taxon>Thermocoleostomius</taxon>
    </lineage>
</organism>
<dbReference type="KEGG" id="tsin:OXH18_16270"/>
<dbReference type="EMBL" id="CP113797">
    <property type="protein sequence ID" value="WAL58724.1"/>
    <property type="molecule type" value="Genomic_DNA"/>
</dbReference>
<dbReference type="Proteomes" id="UP001163152">
    <property type="component" value="Chromosome"/>
</dbReference>
<proteinExistence type="predicted"/>
<evidence type="ECO:0000313" key="2">
    <source>
        <dbReference type="Proteomes" id="UP001163152"/>
    </source>
</evidence>
<sequence length="47" mass="5523">MGDGRFSKLGRIFASVVSTYYRDWWRLYTLTDAIEQEKPEPEPASVR</sequence>
<dbReference type="AlphaFoldDB" id="A0A9E8ZB45"/>
<evidence type="ECO:0000313" key="1">
    <source>
        <dbReference type="EMBL" id="WAL58724.1"/>
    </source>
</evidence>
<gene>
    <name evidence="1" type="ORF">OXH18_16270</name>
</gene>
<accession>A0A9E8ZB45</accession>
<dbReference type="RefSeq" id="WP_268608152.1">
    <property type="nucleotide sequence ID" value="NZ_CP113797.1"/>
</dbReference>